<proteinExistence type="predicted"/>
<dbReference type="RefSeq" id="WP_253209902.1">
    <property type="nucleotide sequence ID" value="NZ_JACACB010000003.1"/>
</dbReference>
<dbReference type="AlphaFoldDB" id="A0AB35HMC0"/>
<accession>A0AB35HMC0</accession>
<evidence type="ECO:0000313" key="2">
    <source>
        <dbReference type="Proteomes" id="UP001057280"/>
    </source>
</evidence>
<organism evidence="1 2">
    <name type="scientific">Tetragenococcus halophilus</name>
    <name type="common">Pediococcus halophilus</name>
    <dbReference type="NCBI Taxonomy" id="51669"/>
    <lineage>
        <taxon>Bacteria</taxon>
        <taxon>Bacillati</taxon>
        <taxon>Bacillota</taxon>
        <taxon>Bacilli</taxon>
        <taxon>Lactobacillales</taxon>
        <taxon>Enterococcaceae</taxon>
        <taxon>Tetragenococcus</taxon>
    </lineage>
</organism>
<gene>
    <name evidence="1" type="ORF">HXW75_02010</name>
</gene>
<reference evidence="1" key="2">
    <citation type="journal article" date="2021" name="BMC Microbiol.">
        <title>The diversity among the species Tetragenococcus halophilus including new isolates from a lupine seed fermentation.</title>
        <authorList>
            <person name="Link T."/>
            <person name="Vogel R.F."/>
            <person name="Ehrmann M.A."/>
        </authorList>
    </citation>
    <scope>NUCLEOTIDE SEQUENCE</scope>
    <source>
        <strain evidence="1">TMW 2.2257</strain>
    </source>
</reference>
<sequence length="129" mass="15032">MVEINTQLKTFWLGYADGWHQVIAHLVMIDNIEYAMVPQTSTDEEHVFISLYHLKSGKLIRECPISLKELLRADTKEATMKLFENIAKGIEPILKYNKTKILHESENYKLAMEKEFGPMPEIEDSYELD</sequence>
<name>A0AB35HMC0_TETHA</name>
<dbReference type="Proteomes" id="UP001057280">
    <property type="component" value="Unassembled WGS sequence"/>
</dbReference>
<protein>
    <submittedName>
        <fullName evidence="1">Uncharacterized protein</fullName>
    </submittedName>
</protein>
<comment type="caution">
    <text evidence="1">The sequence shown here is derived from an EMBL/GenBank/DDBJ whole genome shotgun (WGS) entry which is preliminary data.</text>
</comment>
<reference evidence="1" key="1">
    <citation type="submission" date="2020-06" db="EMBL/GenBank/DDBJ databases">
        <authorList>
            <person name="Link T."/>
            <person name="Ehrmann M."/>
        </authorList>
    </citation>
    <scope>NUCLEOTIDE SEQUENCE</scope>
    <source>
        <strain evidence="1">TMW 2.2257</strain>
    </source>
</reference>
<dbReference type="EMBL" id="JACACB010000003">
    <property type="protein sequence ID" value="MCO8297243.1"/>
    <property type="molecule type" value="Genomic_DNA"/>
</dbReference>
<evidence type="ECO:0000313" key="1">
    <source>
        <dbReference type="EMBL" id="MCO8297243.1"/>
    </source>
</evidence>